<dbReference type="InterPro" id="IPR037066">
    <property type="entry name" value="Plug_dom_sf"/>
</dbReference>
<dbReference type="InterPro" id="IPR036942">
    <property type="entry name" value="Beta-barrel_TonB_sf"/>
</dbReference>
<dbReference type="InterPro" id="IPR023996">
    <property type="entry name" value="TonB-dep_OMP_SusC/RagA"/>
</dbReference>
<dbReference type="AlphaFoldDB" id="A0A9X3B7T5"/>
<evidence type="ECO:0000256" key="7">
    <source>
        <dbReference type="PROSITE-ProRule" id="PRU01360"/>
    </source>
</evidence>
<evidence type="ECO:0000256" key="5">
    <source>
        <dbReference type="ARBA" id="ARBA00023136"/>
    </source>
</evidence>
<evidence type="ECO:0000256" key="8">
    <source>
        <dbReference type="SAM" id="SignalP"/>
    </source>
</evidence>
<dbReference type="Proteomes" id="UP001155483">
    <property type="component" value="Unassembled WGS sequence"/>
</dbReference>
<dbReference type="GO" id="GO:0009279">
    <property type="term" value="C:cell outer membrane"/>
    <property type="evidence" value="ECO:0007669"/>
    <property type="project" value="UniProtKB-SubCell"/>
</dbReference>
<evidence type="ECO:0000313" key="10">
    <source>
        <dbReference type="EMBL" id="MCU7548826.1"/>
    </source>
</evidence>
<keyword evidence="8" id="KW-0732">Signal</keyword>
<dbReference type="SUPFAM" id="SSF49464">
    <property type="entry name" value="Carboxypeptidase regulatory domain-like"/>
    <property type="match status" value="1"/>
</dbReference>
<evidence type="ECO:0000259" key="9">
    <source>
        <dbReference type="Pfam" id="PF07715"/>
    </source>
</evidence>
<dbReference type="InterPro" id="IPR008969">
    <property type="entry name" value="CarboxyPept-like_regulatory"/>
</dbReference>
<feature type="domain" description="TonB-dependent receptor plug" evidence="9">
    <location>
        <begin position="117"/>
        <end position="231"/>
    </location>
</feature>
<dbReference type="InterPro" id="IPR039426">
    <property type="entry name" value="TonB-dep_rcpt-like"/>
</dbReference>
<comment type="similarity">
    <text evidence="7">Belongs to the TonB-dependent receptor family.</text>
</comment>
<evidence type="ECO:0000256" key="2">
    <source>
        <dbReference type="ARBA" id="ARBA00022448"/>
    </source>
</evidence>
<keyword evidence="2 7" id="KW-0813">Transport</keyword>
<sequence>MRLKQLLALLLIFISAFSYAQQSNTRLVTGTVKDEKGNILPSITVTEKTTSNAVVTNDKGAFSIRVKEKNTMLIFTGIGFEAQTISVGSQTTLNIMLKDDVKSLNDVVVVGYGSQKKAKVTGAVATVKMDEILGERPVSTTATLLQGVTPGLQVTLPSGRPGEGASLNIRGATGLNTANNSITSGSPLILVDNTVFQGPLNLIDPNDIETVTVLKDAGAAAIYGGRSSYGVILIQTKKGIKNQKPQFNFSNNTVFATPDNLPQKATPQQSIQALIDGGLTNYTVGQGQDLKKWIQFIDEYEADPSKYPNGYRFDGPVYYNLKGNKAVDELLGNSSMQVMNNLSVSGGSDKTTYRLSFGATNEKGILMPEKDVDNFKRYNVKSVLTTDVTNWMNVLIDASYSNAVTTRPGYADPFTYAVRIPSFLTGDSIPNYPGLIATGKNLVDNSYPTKYRYDQLRLTAKVVLKPFAGMTITGENTFDNYHALTTSFGKQFILRDPYGWNPQPYGNDQFQKNNEAQDYNSLNLFAAYTKALGRHNVSAMAGFNQETKNYEQEILSKTQIINPDLPSISAASGDFSGLDNYSQFATMGYFGRFNYDFDSKYLLELNGRYDGSSRFPFSHRWGFFPSASAGWRIMNEKFMAFAKPYFSELKLRASYGSVGNQNIAEYQFIAPMSPSNPSWFNSGKSVVTLSTPGLISPNFTWEEISTMDFGVSYGMLKNRLTGELDWYTRETKGILSRDNTPTPAVLGASAPLVNSASMKSKGFEVELNWRDKIGKKVNYYVSANLYDFTSTVTKVDNPNNLLSQLYVGQKLGEMWGYVTDRFYTVDDFIPGTLDANLKGGVTKAYAPKYGNQSPNPGDIMYVDLDSNGLINAGANTLADHGDKRIIGNSSLRYQFGFRGGISFANFDFSFVLSGVLKNDQFRSSYLFFPNNWQVYGALYKNQLNYWTPNNPDAYFGRIYTTTPNGSEQPNNEILQTRFVLNGAYVRVRNLSLRYNIPNQILERVKLKRLSISYSIENPIVFHHLPNGMYPDVNDLGGGLAYPLLRKSSVGINLNF</sequence>
<keyword evidence="10" id="KW-0675">Receptor</keyword>
<dbReference type="Pfam" id="PF13715">
    <property type="entry name" value="CarbopepD_reg_2"/>
    <property type="match status" value="1"/>
</dbReference>
<comment type="caution">
    <text evidence="10">The sequence shown here is derived from an EMBL/GenBank/DDBJ whole genome shotgun (WGS) entry which is preliminary data.</text>
</comment>
<dbReference type="NCBIfam" id="TIGR04056">
    <property type="entry name" value="OMP_RagA_SusC"/>
    <property type="match status" value="1"/>
</dbReference>
<evidence type="ECO:0000313" key="11">
    <source>
        <dbReference type="Proteomes" id="UP001155483"/>
    </source>
</evidence>
<reference evidence="10" key="2">
    <citation type="submission" date="2023-04" db="EMBL/GenBank/DDBJ databases">
        <title>Paracnuella aquatica gen. nov., sp. nov., a member of the family Chitinophagaceae isolated from a hot spring.</title>
        <authorList>
            <person name="Wang C."/>
        </authorList>
    </citation>
    <scope>NUCLEOTIDE SEQUENCE</scope>
    <source>
        <strain evidence="10">LB-8</strain>
    </source>
</reference>
<evidence type="ECO:0000256" key="6">
    <source>
        <dbReference type="ARBA" id="ARBA00023237"/>
    </source>
</evidence>
<dbReference type="RefSeq" id="WP_279296271.1">
    <property type="nucleotide sequence ID" value="NZ_JAOTIF010000003.1"/>
</dbReference>
<proteinExistence type="inferred from homology"/>
<dbReference type="Gene3D" id="2.40.170.20">
    <property type="entry name" value="TonB-dependent receptor, beta-barrel domain"/>
    <property type="match status" value="1"/>
</dbReference>
<dbReference type="Gene3D" id="2.60.40.1120">
    <property type="entry name" value="Carboxypeptidase-like, regulatory domain"/>
    <property type="match status" value="1"/>
</dbReference>
<dbReference type="Gene3D" id="2.170.130.10">
    <property type="entry name" value="TonB-dependent receptor, plug domain"/>
    <property type="match status" value="1"/>
</dbReference>
<protein>
    <submittedName>
        <fullName evidence="10">TonB-dependent receptor</fullName>
    </submittedName>
</protein>
<keyword evidence="3 7" id="KW-1134">Transmembrane beta strand</keyword>
<gene>
    <name evidence="10" type="ORF">OCK74_06835</name>
</gene>
<reference evidence="10" key="1">
    <citation type="submission" date="2022-09" db="EMBL/GenBank/DDBJ databases">
        <authorList>
            <person name="Yuan C."/>
            <person name="Ke Z."/>
        </authorList>
    </citation>
    <scope>NUCLEOTIDE SEQUENCE</scope>
    <source>
        <strain evidence="10">LB-8</strain>
    </source>
</reference>
<evidence type="ECO:0000256" key="3">
    <source>
        <dbReference type="ARBA" id="ARBA00022452"/>
    </source>
</evidence>
<feature type="signal peptide" evidence="8">
    <location>
        <begin position="1"/>
        <end position="20"/>
    </location>
</feature>
<accession>A0A9X3B7T5</accession>
<dbReference type="InterPro" id="IPR023997">
    <property type="entry name" value="TonB-dep_OMP_SusC/RagA_CS"/>
</dbReference>
<dbReference type="SUPFAM" id="SSF56935">
    <property type="entry name" value="Porins"/>
    <property type="match status" value="1"/>
</dbReference>
<comment type="subcellular location">
    <subcellularLocation>
        <location evidence="1 7">Cell outer membrane</location>
        <topology evidence="1 7">Multi-pass membrane protein</topology>
    </subcellularLocation>
</comment>
<keyword evidence="5 7" id="KW-0472">Membrane</keyword>
<dbReference type="NCBIfam" id="TIGR04057">
    <property type="entry name" value="SusC_RagA_signa"/>
    <property type="match status" value="1"/>
</dbReference>
<name>A0A9X3B7T5_9BACT</name>
<dbReference type="InterPro" id="IPR012910">
    <property type="entry name" value="Plug_dom"/>
</dbReference>
<keyword evidence="6 7" id="KW-0998">Cell outer membrane</keyword>
<keyword evidence="11" id="KW-1185">Reference proteome</keyword>
<feature type="chain" id="PRO_5040791967" evidence="8">
    <location>
        <begin position="21"/>
        <end position="1055"/>
    </location>
</feature>
<organism evidence="10 11">
    <name type="scientific">Paraflavisolibacter caeni</name>
    <dbReference type="NCBI Taxonomy" id="2982496"/>
    <lineage>
        <taxon>Bacteria</taxon>
        <taxon>Pseudomonadati</taxon>
        <taxon>Bacteroidota</taxon>
        <taxon>Chitinophagia</taxon>
        <taxon>Chitinophagales</taxon>
        <taxon>Chitinophagaceae</taxon>
        <taxon>Paraflavisolibacter</taxon>
    </lineage>
</organism>
<keyword evidence="4 7" id="KW-0812">Transmembrane</keyword>
<evidence type="ECO:0000256" key="1">
    <source>
        <dbReference type="ARBA" id="ARBA00004571"/>
    </source>
</evidence>
<dbReference type="Pfam" id="PF07715">
    <property type="entry name" value="Plug"/>
    <property type="match status" value="1"/>
</dbReference>
<evidence type="ECO:0000256" key="4">
    <source>
        <dbReference type="ARBA" id="ARBA00022692"/>
    </source>
</evidence>
<dbReference type="PROSITE" id="PS52016">
    <property type="entry name" value="TONB_DEPENDENT_REC_3"/>
    <property type="match status" value="1"/>
</dbReference>
<dbReference type="EMBL" id="JAOTIF010000003">
    <property type="protein sequence ID" value="MCU7548826.1"/>
    <property type="molecule type" value="Genomic_DNA"/>
</dbReference>